<reference evidence="5 6" key="1">
    <citation type="journal article" date="2013" name="BMC Genomics">
        <title>Comparative genomics of Campylobacter concisus isolates reveals genetic diversity and provides insights into disease association.</title>
        <authorList>
            <person name="Deshpande N.P."/>
            <person name="Kaakoush N.O."/>
            <person name="Wilkins M.R."/>
            <person name="Mitchell H.M."/>
        </authorList>
    </citation>
    <scope>NUCLEOTIDE SEQUENCE [LARGE SCALE GENOMIC DNA]</scope>
    <source>
        <strain evidence="5 6">UNSWCS</strain>
    </source>
</reference>
<comment type="similarity">
    <text evidence="1 4">Belongs to the DegT/DnrJ/EryC1 family.</text>
</comment>
<dbReference type="CDD" id="cd00616">
    <property type="entry name" value="AHBA_syn"/>
    <property type="match status" value="1"/>
</dbReference>
<dbReference type="Proteomes" id="UP000016620">
    <property type="component" value="Unassembled WGS sequence"/>
</dbReference>
<dbReference type="PATRIC" id="fig|1242968.3.peg.1517"/>
<dbReference type="InterPro" id="IPR015424">
    <property type="entry name" value="PyrdxlP-dep_Trfase"/>
</dbReference>
<keyword evidence="5" id="KW-0808">Transferase</keyword>
<keyword evidence="5" id="KW-0032">Aminotransferase</keyword>
<evidence type="ECO:0000313" key="6">
    <source>
        <dbReference type="Proteomes" id="UP000016620"/>
    </source>
</evidence>
<protein>
    <submittedName>
        <fullName evidence="5">UDP-4-amino-4-deoxy-L-arabinose--oxoglutarate aminotransferase</fullName>
    </submittedName>
</protein>
<dbReference type="PANTHER" id="PTHR30244:SF34">
    <property type="entry name" value="DTDP-4-AMINO-4,6-DIDEOXYGALACTOSE TRANSAMINASE"/>
    <property type="match status" value="1"/>
</dbReference>
<dbReference type="InterPro" id="IPR000653">
    <property type="entry name" value="DegT/StrS_aminotransferase"/>
</dbReference>
<evidence type="ECO:0000313" key="5">
    <source>
        <dbReference type="EMBL" id="ERJ27844.1"/>
    </source>
</evidence>
<evidence type="ECO:0000256" key="1">
    <source>
        <dbReference type="ARBA" id="ARBA00037999"/>
    </source>
</evidence>
<dbReference type="InterPro" id="IPR015421">
    <property type="entry name" value="PyrdxlP-dep_Trfase_major"/>
</dbReference>
<dbReference type="Gene3D" id="3.90.1150.10">
    <property type="entry name" value="Aspartate Aminotransferase, domain 1"/>
    <property type="match status" value="1"/>
</dbReference>
<evidence type="ECO:0000256" key="4">
    <source>
        <dbReference type="RuleBase" id="RU004508"/>
    </source>
</evidence>
<feature type="active site" description="Proton acceptor" evidence="2">
    <location>
        <position position="183"/>
    </location>
</feature>
<dbReference type="EMBL" id="ANNG01000031">
    <property type="protein sequence ID" value="ERJ27844.1"/>
    <property type="molecule type" value="Genomic_DNA"/>
</dbReference>
<comment type="caution">
    <text evidence="5">The sequence shown here is derived from an EMBL/GenBank/DDBJ whole genome shotgun (WGS) entry which is preliminary data.</text>
</comment>
<dbReference type="PANTHER" id="PTHR30244">
    <property type="entry name" value="TRANSAMINASE"/>
    <property type="match status" value="1"/>
</dbReference>
<gene>
    <name evidence="5" type="ORF">UNSWCS_445</name>
</gene>
<name>U2GIC7_9BACT</name>
<dbReference type="InterPro" id="IPR015422">
    <property type="entry name" value="PyrdxlP-dep_Trfase_small"/>
</dbReference>
<dbReference type="RefSeq" id="WP_021088017.1">
    <property type="nucleotide sequence ID" value="NZ_ANNG01000031.1"/>
</dbReference>
<evidence type="ECO:0000256" key="3">
    <source>
        <dbReference type="PIRSR" id="PIRSR000390-2"/>
    </source>
</evidence>
<keyword evidence="3 4" id="KW-0663">Pyridoxal phosphate</keyword>
<dbReference type="GO" id="GO:0030170">
    <property type="term" value="F:pyridoxal phosphate binding"/>
    <property type="evidence" value="ECO:0007669"/>
    <property type="project" value="TreeGrafter"/>
</dbReference>
<dbReference type="Pfam" id="PF01041">
    <property type="entry name" value="DegT_DnrJ_EryC1"/>
    <property type="match status" value="1"/>
</dbReference>
<dbReference type="GO" id="GO:0000271">
    <property type="term" value="P:polysaccharide biosynthetic process"/>
    <property type="evidence" value="ECO:0007669"/>
    <property type="project" value="TreeGrafter"/>
</dbReference>
<dbReference type="GO" id="GO:0008483">
    <property type="term" value="F:transaminase activity"/>
    <property type="evidence" value="ECO:0007669"/>
    <property type="project" value="UniProtKB-KW"/>
</dbReference>
<accession>U2GIC7</accession>
<feature type="modified residue" description="N6-(pyridoxal phosphate)lysine" evidence="3">
    <location>
        <position position="183"/>
    </location>
</feature>
<dbReference type="PIRSF" id="PIRSF000390">
    <property type="entry name" value="PLP_StrS"/>
    <property type="match status" value="1"/>
</dbReference>
<dbReference type="SUPFAM" id="SSF53383">
    <property type="entry name" value="PLP-dependent transferases"/>
    <property type="match status" value="1"/>
</dbReference>
<evidence type="ECO:0000256" key="2">
    <source>
        <dbReference type="PIRSR" id="PIRSR000390-1"/>
    </source>
</evidence>
<dbReference type="Gene3D" id="3.40.640.10">
    <property type="entry name" value="Type I PLP-dependent aspartate aminotransferase-like (Major domain)"/>
    <property type="match status" value="1"/>
</dbReference>
<organism evidence="5 6">
    <name type="scientific">Campylobacter concisus UNSWCS</name>
    <dbReference type="NCBI Taxonomy" id="1242968"/>
    <lineage>
        <taxon>Bacteria</taxon>
        <taxon>Pseudomonadati</taxon>
        <taxon>Campylobacterota</taxon>
        <taxon>Epsilonproteobacteria</taxon>
        <taxon>Campylobacterales</taxon>
        <taxon>Campylobacteraceae</taxon>
        <taxon>Campylobacter</taxon>
    </lineage>
</organism>
<sequence length="370" mass="41909">MRKIRLSKSSIGDIEKQAVLKVLDEEYLGMGKNVMQFEIAIKEYLATDMEVVCVNTGTSALHLALAALDFNENDEILVPTITYVASFQAISALGLRPIPCDIDPDTIFIDKDDIKRRITKKTRAIMPVHYASSSKSMESIYEIANEFGLRVVEDAAQGFGCLRNGKKVGSSGDIICFSFDGVKNITCGEGGAILSSDLKFIQKVRDMRLLGVEKDSEKRYSGQRSWDFDVKLQGFRYHMSNIMAVIGIAQLSRIDGFIAKRKELARLYVDLLKDVDEVDYLKFDFDDVAPYIFVIKVKNRDGLRNFLLENGIETGIHYKPNHLLTKFNAGYSLPKSEKIYDEILTLPCHFDLKMDDVKFIVNKIRTFYAR</sequence>
<dbReference type="AlphaFoldDB" id="U2GIC7"/>
<proteinExistence type="inferred from homology"/>